<gene>
    <name evidence="3" type="ORF">B5V51_14526</name>
</gene>
<dbReference type="InterPro" id="IPR036526">
    <property type="entry name" value="C-N_Hydrolase_sf"/>
</dbReference>
<dbReference type="PANTHER" id="PTHR43674">
    <property type="entry name" value="NITRILASE C965.09-RELATED"/>
    <property type="match status" value="1"/>
</dbReference>
<dbReference type="Gene3D" id="3.60.110.10">
    <property type="entry name" value="Carbon-nitrogen hydrolase"/>
    <property type="match status" value="1"/>
</dbReference>
<organism evidence="3">
    <name type="scientific">Heliothis virescens</name>
    <name type="common">Tobacco budworm moth</name>
    <dbReference type="NCBI Taxonomy" id="7102"/>
    <lineage>
        <taxon>Eukaryota</taxon>
        <taxon>Metazoa</taxon>
        <taxon>Ecdysozoa</taxon>
        <taxon>Arthropoda</taxon>
        <taxon>Hexapoda</taxon>
        <taxon>Insecta</taxon>
        <taxon>Pterygota</taxon>
        <taxon>Neoptera</taxon>
        <taxon>Endopterygota</taxon>
        <taxon>Lepidoptera</taxon>
        <taxon>Glossata</taxon>
        <taxon>Ditrysia</taxon>
        <taxon>Noctuoidea</taxon>
        <taxon>Noctuidae</taxon>
        <taxon>Heliothinae</taxon>
        <taxon>Heliothis</taxon>
    </lineage>
</organism>
<accession>A0A2A4JQK6</accession>
<dbReference type="PANTHER" id="PTHR43674:SF2">
    <property type="entry name" value="BETA-UREIDOPROPIONASE"/>
    <property type="match status" value="1"/>
</dbReference>
<dbReference type="PROSITE" id="PS50263">
    <property type="entry name" value="CN_HYDROLASE"/>
    <property type="match status" value="1"/>
</dbReference>
<sequence>MDTKPVRSLDEIIKNNLNSEQLTEYNRIHYGRKDHSELKLQDSTIKAGEEYGFEVAGFSFDAAKEVRTPKIVKVGLIQHSIVLHTNEPIDKQKNAIFDKVEKIIEAAASEGVQILCLQEAWYMPFFLCTREKEDWAEFAEPAENGPSFQFLSKLAKKFSMVIISPILENDNGIWWNTAVVIDENGNYMGKHRKNHLPSVGSFSETFYYLPGNTGHPVFETKYAKIAVNICYGRHHALNWLMFGLNGAEIVFNPAATISEFGESFWSIEARNAAIANGYYTCSLNRVGTEEFTTKLDQNITRSYYGSSYVTAPNGCRTPGLSRDKDGLLIVAMDLNLCRQIKDHWGFNMTARLDQYAKELKEALSLDK</sequence>
<dbReference type="GO" id="GO:0003837">
    <property type="term" value="F:beta-ureidopropionase activity"/>
    <property type="evidence" value="ECO:0007669"/>
    <property type="project" value="TreeGrafter"/>
</dbReference>
<dbReference type="Pfam" id="PF00795">
    <property type="entry name" value="CN_hydrolase"/>
    <property type="match status" value="1"/>
</dbReference>
<reference evidence="3" key="1">
    <citation type="submission" date="2017-09" db="EMBL/GenBank/DDBJ databases">
        <title>Contemporary evolution of a Lepidopteran species, Heliothis virescens, in response to modern agricultural practices.</title>
        <authorList>
            <person name="Fritz M.L."/>
            <person name="Deyonke A.M."/>
            <person name="Papanicolaou A."/>
            <person name="Micinski S."/>
            <person name="Westbrook J."/>
            <person name="Gould F."/>
        </authorList>
    </citation>
    <scope>NUCLEOTIDE SEQUENCE [LARGE SCALE GENOMIC DNA]</scope>
    <source>
        <strain evidence="3">HvINT-</strain>
        <tissue evidence="3">Whole body</tissue>
    </source>
</reference>
<name>A0A2A4JQK6_HELVI</name>
<dbReference type="STRING" id="7102.A0A2A4JQK6"/>
<dbReference type="SUPFAM" id="SSF56317">
    <property type="entry name" value="Carbon-nitrogen hydrolase"/>
    <property type="match status" value="1"/>
</dbReference>
<keyword evidence="1" id="KW-0378">Hydrolase</keyword>
<dbReference type="EMBL" id="NWSH01000885">
    <property type="protein sequence ID" value="PCG73702.1"/>
    <property type="molecule type" value="Genomic_DNA"/>
</dbReference>
<feature type="domain" description="CN hydrolase" evidence="2">
    <location>
        <begin position="72"/>
        <end position="334"/>
    </location>
</feature>
<dbReference type="InterPro" id="IPR003010">
    <property type="entry name" value="C-N_Hydrolase"/>
</dbReference>
<evidence type="ECO:0000313" key="3">
    <source>
        <dbReference type="EMBL" id="PCG73702.1"/>
    </source>
</evidence>
<dbReference type="InterPro" id="IPR050345">
    <property type="entry name" value="Aliph_Amidase/BUP"/>
</dbReference>
<protein>
    <recommendedName>
        <fullName evidence="2">CN hydrolase domain-containing protein</fullName>
    </recommendedName>
</protein>
<evidence type="ECO:0000256" key="1">
    <source>
        <dbReference type="ARBA" id="ARBA00022801"/>
    </source>
</evidence>
<evidence type="ECO:0000259" key="2">
    <source>
        <dbReference type="PROSITE" id="PS50263"/>
    </source>
</evidence>
<dbReference type="AlphaFoldDB" id="A0A2A4JQK6"/>
<comment type="caution">
    <text evidence="3">The sequence shown here is derived from an EMBL/GenBank/DDBJ whole genome shotgun (WGS) entry which is preliminary data.</text>
</comment>
<proteinExistence type="predicted"/>
<dbReference type="GO" id="GO:0033396">
    <property type="term" value="P:beta-alanine biosynthetic process via 3-ureidopropionate"/>
    <property type="evidence" value="ECO:0007669"/>
    <property type="project" value="TreeGrafter"/>
</dbReference>